<protein>
    <recommendedName>
        <fullName evidence="5">Sulfatase N-terminal domain-containing protein</fullName>
    </recommendedName>
</protein>
<dbReference type="Gene3D" id="3.30.1120.10">
    <property type="match status" value="1"/>
</dbReference>
<sequence>MTTNDAGADPTEAYAGFRGEVGRIMSTSTPDWPQPPTAPDGAPNVLVVLVDDLGYSDVGCYGSEVDTPNIDRLAAEGLRYANFHVNPMCSPTRASLLTGLNHHLAGVGTVCHMEPGFPGYAATIREDAVTMGGVLRDAGWSTLMVGKWHLCPDSQLTEAGPRNGWPCQKGFDRFYGILDGFTNFHQPHRLYEDNRALDIDDFPDGYYFTDDLTDRALGMVAELRDGHPRRPWFLYFAHGAVHAPLQAKPADIEKYRGRYEAGWDEVRRRRFERQKELGIMAADVVLPPRNTEEGYAVKAWDDLSAMERELFARYQEIFAGMVDNVDQNLGRLRDGLEAMGEWENTIVVFTSDNGGSREGLDNGTSAYFRTLIGQTRTNPLDSVELDHSRLDLMGGPRTLPHYPSGWAMVSGTPFRLYKINTHQGGHQVPFILSKGSGLPGGGGIRRQYQHVTDLLPTLLDLVGVDMPTTVHGRPVPAPAGASFTPSIHDGAAASTHPEQYYEQMGHRGMYRDGWSAVVCRKPRTPFSDEVWELHDLEEDPTESRNLADEHPEKVAELVDAWERAAWANQVFPLDEGNNVKNLLRPPWNAETEAEARFLPGSPTTERYRSLQLVNSRSFEVEVSLDLAAGDRGTLVAHGDQGGGYALYVVDDRLLLAWNGYGSMTEVDGGPVVAGTSSILLVVEAVGNLAVHVELRVDGTVVAGARDLPALTAMAPFQGIDVGIDRRSPVSWSIRERYGTFTWSGTLHHVTYRPGEPAPDAGPRWLDVLREAGTRFE</sequence>
<reference evidence="6" key="1">
    <citation type="submission" date="2018-05" db="EMBL/GenBank/DDBJ databases">
        <authorList>
            <person name="Lanie J.A."/>
            <person name="Ng W.-L."/>
            <person name="Kazmierczak K.M."/>
            <person name="Andrzejewski T.M."/>
            <person name="Davidsen T.M."/>
            <person name="Wayne K.J."/>
            <person name="Tettelin H."/>
            <person name="Glass J.I."/>
            <person name="Rusch D."/>
            <person name="Podicherti R."/>
            <person name="Tsui H.-C.T."/>
            <person name="Winkler M.E."/>
        </authorList>
    </citation>
    <scope>NUCLEOTIDE SEQUENCE</scope>
</reference>
<evidence type="ECO:0000256" key="2">
    <source>
        <dbReference type="ARBA" id="ARBA00022723"/>
    </source>
</evidence>
<dbReference type="AlphaFoldDB" id="A0A381SND8"/>
<feature type="domain" description="Sulfatase N-terminal" evidence="5">
    <location>
        <begin position="43"/>
        <end position="464"/>
    </location>
</feature>
<comment type="similarity">
    <text evidence="1">Belongs to the sulfatase family.</text>
</comment>
<dbReference type="PANTHER" id="PTHR42693:SF33">
    <property type="entry name" value="ARYLSULFATASE"/>
    <property type="match status" value="1"/>
</dbReference>
<dbReference type="SUPFAM" id="SSF53649">
    <property type="entry name" value="Alkaline phosphatase-like"/>
    <property type="match status" value="1"/>
</dbReference>
<organism evidence="6">
    <name type="scientific">marine metagenome</name>
    <dbReference type="NCBI Taxonomy" id="408172"/>
    <lineage>
        <taxon>unclassified sequences</taxon>
        <taxon>metagenomes</taxon>
        <taxon>ecological metagenomes</taxon>
    </lineage>
</organism>
<dbReference type="GO" id="GO:0004065">
    <property type="term" value="F:arylsulfatase activity"/>
    <property type="evidence" value="ECO:0007669"/>
    <property type="project" value="TreeGrafter"/>
</dbReference>
<proteinExistence type="inferred from homology"/>
<dbReference type="InterPro" id="IPR024607">
    <property type="entry name" value="Sulfatase_CS"/>
</dbReference>
<keyword evidence="2" id="KW-0479">Metal-binding</keyword>
<dbReference type="InterPro" id="IPR000917">
    <property type="entry name" value="Sulfatase_N"/>
</dbReference>
<dbReference type="GO" id="GO:0046872">
    <property type="term" value="F:metal ion binding"/>
    <property type="evidence" value="ECO:0007669"/>
    <property type="project" value="UniProtKB-KW"/>
</dbReference>
<dbReference type="EMBL" id="UINC01003285">
    <property type="protein sequence ID" value="SVA04979.1"/>
    <property type="molecule type" value="Genomic_DNA"/>
</dbReference>
<dbReference type="InterPro" id="IPR017850">
    <property type="entry name" value="Alkaline_phosphatase_core_sf"/>
</dbReference>
<gene>
    <name evidence="6" type="ORF">METZ01_LOCUS57833</name>
</gene>
<evidence type="ECO:0000313" key="6">
    <source>
        <dbReference type="EMBL" id="SVA04979.1"/>
    </source>
</evidence>
<dbReference type="CDD" id="cd16025">
    <property type="entry name" value="PAS_like"/>
    <property type="match status" value="1"/>
</dbReference>
<evidence type="ECO:0000256" key="1">
    <source>
        <dbReference type="ARBA" id="ARBA00008779"/>
    </source>
</evidence>
<dbReference type="PROSITE" id="PS00523">
    <property type="entry name" value="SULFATASE_1"/>
    <property type="match status" value="1"/>
</dbReference>
<keyword evidence="4" id="KW-0106">Calcium</keyword>
<keyword evidence="3" id="KW-0378">Hydrolase</keyword>
<name>A0A381SND8_9ZZZZ</name>
<evidence type="ECO:0000256" key="4">
    <source>
        <dbReference type="ARBA" id="ARBA00022837"/>
    </source>
</evidence>
<accession>A0A381SND8</accession>
<evidence type="ECO:0000256" key="3">
    <source>
        <dbReference type="ARBA" id="ARBA00022801"/>
    </source>
</evidence>
<evidence type="ECO:0000259" key="5">
    <source>
        <dbReference type="Pfam" id="PF00884"/>
    </source>
</evidence>
<dbReference type="InterPro" id="IPR050738">
    <property type="entry name" value="Sulfatase"/>
</dbReference>
<dbReference type="PANTHER" id="PTHR42693">
    <property type="entry name" value="ARYLSULFATASE FAMILY MEMBER"/>
    <property type="match status" value="1"/>
</dbReference>
<dbReference type="Gene3D" id="3.40.720.10">
    <property type="entry name" value="Alkaline Phosphatase, subunit A"/>
    <property type="match status" value="1"/>
</dbReference>
<dbReference type="Pfam" id="PF00884">
    <property type="entry name" value="Sulfatase"/>
    <property type="match status" value="1"/>
</dbReference>